<dbReference type="EMBL" id="BPLQ01013351">
    <property type="protein sequence ID" value="GIY71492.1"/>
    <property type="molecule type" value="Genomic_DNA"/>
</dbReference>
<gene>
    <name evidence="2" type="ORF">CDAR_86831</name>
</gene>
<sequence length="68" mass="7966">MLHSSHKWSRSAKLSGWRSHPRRNLGVFGCDCKRGRIWETGDVPSKWRRAISPPLLKKDEDAKLIRNR</sequence>
<name>A0AAV4VMD7_9ARAC</name>
<dbReference type="AlphaFoldDB" id="A0AAV4VMD7"/>
<evidence type="ECO:0000313" key="2">
    <source>
        <dbReference type="EMBL" id="GIY71492.1"/>
    </source>
</evidence>
<evidence type="ECO:0000256" key="1">
    <source>
        <dbReference type="SAM" id="MobiDB-lite"/>
    </source>
</evidence>
<comment type="caution">
    <text evidence="2">The sequence shown here is derived from an EMBL/GenBank/DDBJ whole genome shotgun (WGS) entry which is preliminary data.</text>
</comment>
<feature type="compositionally biased region" description="Basic residues" evidence="1">
    <location>
        <begin position="1"/>
        <end position="10"/>
    </location>
</feature>
<dbReference type="Proteomes" id="UP001054837">
    <property type="component" value="Unassembled WGS sequence"/>
</dbReference>
<feature type="region of interest" description="Disordered" evidence="1">
    <location>
        <begin position="1"/>
        <end position="23"/>
    </location>
</feature>
<keyword evidence="3" id="KW-1185">Reference proteome</keyword>
<protein>
    <submittedName>
        <fullName evidence="2">Uncharacterized protein</fullName>
    </submittedName>
</protein>
<organism evidence="2 3">
    <name type="scientific">Caerostris darwini</name>
    <dbReference type="NCBI Taxonomy" id="1538125"/>
    <lineage>
        <taxon>Eukaryota</taxon>
        <taxon>Metazoa</taxon>
        <taxon>Ecdysozoa</taxon>
        <taxon>Arthropoda</taxon>
        <taxon>Chelicerata</taxon>
        <taxon>Arachnida</taxon>
        <taxon>Araneae</taxon>
        <taxon>Araneomorphae</taxon>
        <taxon>Entelegynae</taxon>
        <taxon>Araneoidea</taxon>
        <taxon>Araneidae</taxon>
        <taxon>Caerostris</taxon>
    </lineage>
</organism>
<reference evidence="2 3" key="1">
    <citation type="submission" date="2021-06" db="EMBL/GenBank/DDBJ databases">
        <title>Caerostris darwini draft genome.</title>
        <authorList>
            <person name="Kono N."/>
            <person name="Arakawa K."/>
        </authorList>
    </citation>
    <scope>NUCLEOTIDE SEQUENCE [LARGE SCALE GENOMIC DNA]</scope>
</reference>
<proteinExistence type="predicted"/>
<accession>A0AAV4VMD7</accession>
<evidence type="ECO:0000313" key="3">
    <source>
        <dbReference type="Proteomes" id="UP001054837"/>
    </source>
</evidence>